<sequence length="138" mass="15275">MMKQDIPKKPLSGKLRQRRRQCLRNLFLLLAFMLATNAGISALMITWRAPVVVAFDMKGTIDRFMEQVAAQQHGEDITPALTGRFMEELDAALRDYQKQHDALVLVSPAVVVGATDITADIQAEVAIRMAQKAPGSPQ</sequence>
<reference evidence="1" key="1">
    <citation type="journal article" date="2015" name="Environ. Microbiol.">
        <title>Plasmids from the gut microbiome of cabbage root fly larvae encode SaxA that catalyses the conversion of the plant toxin 2-phenylethyl isothiocyanate.</title>
        <authorList>
            <person name="Welte C.U."/>
            <person name="de Graaf R.M."/>
            <person name="van den Bosch T.J."/>
            <person name="Op den Camp H.J."/>
            <person name="van Dam N.M."/>
            <person name="Jetten M.S."/>
        </authorList>
    </citation>
    <scope>NUCLEOTIDE SEQUENCE</scope>
    <source>
        <plasmid evidence="1">Drgb3</plasmid>
    </source>
</reference>
<dbReference type="Pfam" id="PF09677">
    <property type="entry name" value="TrbI_Ftype"/>
    <property type="match status" value="1"/>
</dbReference>
<geneLocation type="plasmid" evidence="1">
    <name>Drgb3</name>
</geneLocation>
<accession>A0A0N9MZ46</accession>
<dbReference type="NCBIfam" id="TIGR02744">
    <property type="entry name" value="TrbI_Ftype"/>
    <property type="match status" value="1"/>
</dbReference>
<dbReference type="EMBL" id="KT351734">
    <property type="protein sequence ID" value="ALG88586.1"/>
    <property type="molecule type" value="Genomic_DNA"/>
</dbReference>
<dbReference type="InterPro" id="IPR014115">
    <property type="entry name" value="TrbI_Ftype"/>
</dbReference>
<proteinExistence type="predicted"/>
<name>A0A0N9MZ46_PECCA</name>
<reference evidence="1" key="2">
    <citation type="submission" date="2015-07" db="EMBL/GenBank/DDBJ databases">
        <authorList>
            <person name="Welte C."/>
            <person name="de Graaf R."/>
            <person name="van den Bosch T.J.M."/>
            <person name="Op den Camp H."/>
            <person name="van Dam N."/>
            <person name="Jetten M."/>
        </authorList>
    </citation>
    <scope>NUCLEOTIDE SEQUENCE</scope>
    <source>
        <plasmid evidence="1">Drgb3</plasmid>
    </source>
</reference>
<protein>
    <submittedName>
        <fullName evidence="1">Conjugal transfer protein TrbI</fullName>
    </submittedName>
</protein>
<evidence type="ECO:0000313" key="1">
    <source>
        <dbReference type="EMBL" id="ALG88586.1"/>
    </source>
</evidence>
<keyword evidence="1" id="KW-0614">Plasmid</keyword>
<dbReference type="AlphaFoldDB" id="A0A0N9MZ46"/>
<organism evidence="1">
    <name type="scientific">Pectobacterium carotovorum</name>
    <name type="common">Erwinia carotovora</name>
    <dbReference type="NCBI Taxonomy" id="554"/>
    <lineage>
        <taxon>Bacteria</taxon>
        <taxon>Pseudomonadati</taxon>
        <taxon>Pseudomonadota</taxon>
        <taxon>Gammaproteobacteria</taxon>
        <taxon>Enterobacterales</taxon>
        <taxon>Pectobacteriaceae</taxon>
        <taxon>Pectobacterium</taxon>
    </lineage>
</organism>
<dbReference type="RefSeq" id="WP_228030181.1">
    <property type="nucleotide sequence ID" value="NZ_KT351734.1"/>
</dbReference>